<dbReference type="OrthoDB" id="6252103at2759"/>
<dbReference type="GO" id="GO:0005929">
    <property type="term" value="C:cilium"/>
    <property type="evidence" value="ECO:0007669"/>
    <property type="project" value="UniProtKB-ARBA"/>
</dbReference>
<dbReference type="InterPro" id="IPR055440">
    <property type="entry name" value="Beta-prop_WDR90_4th"/>
</dbReference>
<dbReference type="PROSITE" id="PS50082">
    <property type="entry name" value="WD_REPEATS_2"/>
    <property type="match status" value="3"/>
</dbReference>
<evidence type="ECO:0000259" key="6">
    <source>
        <dbReference type="Pfam" id="PF05018"/>
    </source>
</evidence>
<evidence type="ECO:0000259" key="8">
    <source>
        <dbReference type="Pfam" id="PF23393"/>
    </source>
</evidence>
<dbReference type="SUPFAM" id="SSF50998">
    <property type="entry name" value="Quinoprotein alcohol dehydrogenase-like"/>
    <property type="match status" value="1"/>
</dbReference>
<dbReference type="EMBL" id="KL669029">
    <property type="protein sequence ID" value="KFW75252.1"/>
    <property type="molecule type" value="Genomic_DNA"/>
</dbReference>
<dbReference type="Pfam" id="PF23409">
    <property type="entry name" value="Beta-prop_EML"/>
    <property type="match status" value="1"/>
</dbReference>
<gene>
    <name evidence="10" type="ORF">N305_01220</name>
</gene>
<keyword evidence="11" id="KW-1185">Reference proteome</keyword>
<feature type="compositionally biased region" description="Basic and acidic residues" evidence="5">
    <location>
        <begin position="1043"/>
        <end position="1069"/>
    </location>
</feature>
<dbReference type="InterPro" id="IPR036322">
    <property type="entry name" value="WD40_repeat_dom_sf"/>
</dbReference>
<feature type="repeat" description="WD" evidence="4">
    <location>
        <begin position="670"/>
        <end position="711"/>
    </location>
</feature>
<feature type="domain" description="EML-like first beta-propeller" evidence="9">
    <location>
        <begin position="1169"/>
        <end position="1387"/>
    </location>
</feature>
<dbReference type="InterPro" id="IPR019775">
    <property type="entry name" value="WD40_repeat_CS"/>
</dbReference>
<dbReference type="InterPro" id="IPR015943">
    <property type="entry name" value="WD40/YVTN_repeat-like_dom_sf"/>
</dbReference>
<dbReference type="InterPro" id="IPR050630">
    <property type="entry name" value="WD_repeat_EMAP"/>
</dbReference>
<dbReference type="InterPro" id="IPR007714">
    <property type="entry name" value="CFA20_dom"/>
</dbReference>
<dbReference type="InterPro" id="IPR055439">
    <property type="entry name" value="Beta-prop_EML_1st"/>
</dbReference>
<evidence type="ECO:0000259" key="7">
    <source>
        <dbReference type="Pfam" id="PF23342"/>
    </source>
</evidence>
<evidence type="ECO:0000256" key="1">
    <source>
        <dbReference type="ARBA" id="ARBA00022574"/>
    </source>
</evidence>
<evidence type="ECO:0000256" key="5">
    <source>
        <dbReference type="SAM" id="MobiDB-lite"/>
    </source>
</evidence>
<evidence type="ECO:0000313" key="10">
    <source>
        <dbReference type="EMBL" id="KFW75252.1"/>
    </source>
</evidence>
<dbReference type="FunFam" id="2.130.10.10:FF:001066">
    <property type="entry name" value="WD repeat domain 90"/>
    <property type="match status" value="1"/>
</dbReference>
<keyword evidence="1 4" id="KW-0853">WD repeat</keyword>
<feature type="domain" description="WDR90 4th beta-propeller" evidence="7">
    <location>
        <begin position="1458"/>
        <end position="1717"/>
    </location>
</feature>
<keyword evidence="2" id="KW-0493">Microtubule</keyword>
<proteinExistence type="predicted"/>
<accession>A0A093PT41</accession>
<dbReference type="FunFam" id="2.130.10.10:FF:001417">
    <property type="entry name" value="WD repeat domain 90"/>
    <property type="match status" value="1"/>
</dbReference>
<evidence type="ECO:0000256" key="4">
    <source>
        <dbReference type="PROSITE-ProRule" id="PRU00221"/>
    </source>
</evidence>
<evidence type="ECO:0000313" key="11">
    <source>
        <dbReference type="Proteomes" id="UP000053258"/>
    </source>
</evidence>
<dbReference type="Pfam" id="PF05018">
    <property type="entry name" value="CFA20_dom"/>
    <property type="match status" value="1"/>
</dbReference>
<dbReference type="Pfam" id="PF23342">
    <property type="entry name" value="WDR90_beta-prop_4th"/>
    <property type="match status" value="1"/>
</dbReference>
<feature type="non-terminal residue" evidence="10">
    <location>
        <position position="1717"/>
    </location>
</feature>
<dbReference type="InterPro" id="IPR055441">
    <property type="entry name" value="Beta-prop_WDR90_POC16_2nd"/>
</dbReference>
<evidence type="ECO:0000256" key="3">
    <source>
        <dbReference type="ARBA" id="ARBA00022737"/>
    </source>
</evidence>
<feature type="region of interest" description="Disordered" evidence="5">
    <location>
        <begin position="1030"/>
        <end position="1099"/>
    </location>
</feature>
<dbReference type="PROSITE" id="PS00678">
    <property type="entry name" value="WD_REPEATS_1"/>
    <property type="match status" value="1"/>
</dbReference>
<organism evidence="10 11">
    <name type="scientific">Manacus vitellinus</name>
    <name type="common">golden-collared manakin</name>
    <dbReference type="NCBI Taxonomy" id="328815"/>
    <lineage>
        <taxon>Eukaryota</taxon>
        <taxon>Metazoa</taxon>
        <taxon>Chordata</taxon>
        <taxon>Craniata</taxon>
        <taxon>Vertebrata</taxon>
        <taxon>Euteleostomi</taxon>
        <taxon>Archelosauria</taxon>
        <taxon>Archosauria</taxon>
        <taxon>Dinosauria</taxon>
        <taxon>Saurischia</taxon>
        <taxon>Theropoda</taxon>
        <taxon>Coelurosauria</taxon>
        <taxon>Aves</taxon>
        <taxon>Neognathae</taxon>
        <taxon>Neoaves</taxon>
        <taxon>Telluraves</taxon>
        <taxon>Australaves</taxon>
        <taxon>Passeriformes</taxon>
        <taxon>Pipridae</taxon>
        <taxon>Manacus</taxon>
    </lineage>
</organism>
<dbReference type="STRING" id="328815.ENSMVIP00005011999"/>
<dbReference type="SUPFAM" id="SSF101908">
    <property type="entry name" value="Putative isomerase YbhE"/>
    <property type="match status" value="1"/>
</dbReference>
<dbReference type="InterPro" id="IPR001680">
    <property type="entry name" value="WD40_rpt"/>
</dbReference>
<dbReference type="SUPFAM" id="SSF50978">
    <property type="entry name" value="WD40 repeat-like"/>
    <property type="match status" value="2"/>
</dbReference>
<dbReference type="PANTHER" id="PTHR13720">
    <property type="entry name" value="WD-40 REPEAT PROTEIN"/>
    <property type="match status" value="1"/>
</dbReference>
<feature type="domain" description="WDR90/POC16 second beta-propeller" evidence="8">
    <location>
        <begin position="682"/>
        <end position="971"/>
    </location>
</feature>
<dbReference type="Proteomes" id="UP000053258">
    <property type="component" value="Unassembled WGS sequence"/>
</dbReference>
<feature type="domain" description="CFA20" evidence="6">
    <location>
        <begin position="1"/>
        <end position="86"/>
    </location>
</feature>
<dbReference type="Pfam" id="PF23393">
    <property type="entry name" value="Beta-prop_WDR90_POC16_2nd"/>
    <property type="match status" value="1"/>
</dbReference>
<keyword evidence="3" id="KW-0677">Repeat</keyword>
<dbReference type="Gene3D" id="2.130.10.10">
    <property type="entry name" value="YVTN repeat-like/Quinoprotein amine dehydrogenase"/>
    <property type="match status" value="5"/>
</dbReference>
<dbReference type="GO" id="GO:0005814">
    <property type="term" value="C:centriole"/>
    <property type="evidence" value="ECO:0007669"/>
    <property type="project" value="TreeGrafter"/>
</dbReference>
<evidence type="ECO:0000259" key="9">
    <source>
        <dbReference type="Pfam" id="PF23409"/>
    </source>
</evidence>
<evidence type="ECO:0000256" key="2">
    <source>
        <dbReference type="ARBA" id="ARBA00022701"/>
    </source>
</evidence>
<dbReference type="FunFam" id="2.130.10.10:FF:003525">
    <property type="entry name" value="WD repeat domain 90"/>
    <property type="match status" value="1"/>
</dbReference>
<feature type="non-terminal residue" evidence="10">
    <location>
        <position position="1"/>
    </location>
</feature>
<dbReference type="GO" id="GO:0005874">
    <property type="term" value="C:microtubule"/>
    <property type="evidence" value="ECO:0007669"/>
    <property type="project" value="UniProtKB-KW"/>
</dbReference>
<feature type="compositionally biased region" description="Low complexity" evidence="5">
    <location>
        <begin position="1077"/>
        <end position="1092"/>
    </location>
</feature>
<dbReference type="Pfam" id="PF00400">
    <property type="entry name" value="WD40"/>
    <property type="match status" value="1"/>
</dbReference>
<feature type="repeat" description="WD" evidence="4">
    <location>
        <begin position="1544"/>
        <end position="1574"/>
    </location>
</feature>
<feature type="repeat" description="WD" evidence="4">
    <location>
        <begin position="1452"/>
        <end position="1493"/>
    </location>
</feature>
<dbReference type="PROSITE" id="PS50294">
    <property type="entry name" value="WD_REPEATS_REGION"/>
    <property type="match status" value="2"/>
</dbReference>
<dbReference type="SMART" id="SM00320">
    <property type="entry name" value="WD40"/>
    <property type="match status" value="18"/>
</dbReference>
<reference evidence="10 11" key="1">
    <citation type="submission" date="2014-06" db="EMBL/GenBank/DDBJ databases">
        <title>Genome evolution of avian class.</title>
        <authorList>
            <person name="Zhang G."/>
            <person name="Li C."/>
        </authorList>
    </citation>
    <scope>NUCLEOTIDE SEQUENCE [LARGE SCALE GENOMIC DNA]</scope>
    <source>
        <strain evidence="10">BGI_N305</strain>
    </source>
</reference>
<dbReference type="PANTHER" id="PTHR13720:SF24">
    <property type="entry name" value="WD REPEAT-CONTAINING PROTEIN 90"/>
    <property type="match status" value="1"/>
</dbReference>
<protein>
    <submittedName>
        <fullName evidence="10">WD repeat-containing protein 90</fullName>
    </submittedName>
</protein>
<sequence>DTRLKGTIYRIRGSNPASSYLQLPRAGTQSLGLTGRYLYLLFRPLPHKHFLVHLDVTTEENQVVRISFSSLFKEFKSTATWLQFPFVCGAAKDSAGDSVSRRGASGAAPADVRWTCLVLDLPSILSLYLNRRYSHLRAVKLCSNLLVKNLCTSDLVFDPGVTFSKARHTDLACRGIAPMPREMAFPVPKGEKWHDLYDYIRFPSEGLKLPYNSIQRSCPSPAAEAACCRWQLIWHGLVTTDSSVFKLLIGGFPHSQVPRRSPVITKGIPEVHLTAPRAVPAGHLVPEENQRLHSVGDTGQPPSAIHVYAHQRGGQATRAVPAGSEERLLPDPILKLRTIIGFGGCSTKWALWTQNNAAVVYPCHAVIVALQLRTGEQRFFLGHTDKVSALAFNGSSTLLASAQAGPRGVGRLWDFRTGTCLAVFKTHVHSLWSLSFSRSGAVLCGVGRDGHGKTLVVVWNTAQVTRGGGVAVLAKAHTDMDIQALKIAFFDETRMVSCGRDNIRLWRVRSGALHSCPVNLGEYHSLDFTDLAFEEGPVAEQEQEDRALFVCSKSGHVLEVDYKNMSVRSARRLLPAQPREHGQEQAGSSSGPGIAINSISMSLTFCATGSEDGYVRLWPLDFSAVVLEAEHEAPVSSVCISPDSCKVLCSTAAGSLGYVDIQSRDYNTLMRSHKAAVLGFSVGGLRKQIATVSQDSTIRVWDLVSMQQLYDFAATEEAPCAVAFHPTWKILACGFDSGTVRTFSLAASNLLLEHKQHRTAITGLTFSPDGNFMFSSCLQGTLALYRCVAQKSHVLRALGNVVARDAGSGWDALVVSGDSHLLAFVGPSKYVVTVMEACSLDELLRVDISILDLHSTVLDSAVRVCFGPVPEGELLVSTSSNKILVLDAKTGRLVREVSPMHKLTCSSFALSRDGQYLLTAGDKVIKVWDYRMRFDINFQVYIGHSEPVHQVAFTPDQQHVVSVGDAIFLWDFLAPVGARSPPASSEKPKDVSETLRQTVPLPLLSSPPCLDISSAHQAGYQGVFSELDKEEEAGLPGSSRMVANRDKDPSIFVVESDRNKELVRPKVRQESPSSPEKSTNGKSGKGTKTPKSQCSIRPDSYRHFTPRFKASLLPQSFLSPPAGSEVLKLKAVIGYNGNGRGNMVWNPDTGFFAYSCGCVIVVEDLHSGSQNHWLGHAEEISTLALSHNAQVLASASGKKDGDSHCQICIWSIPDGACTAELFHHETQVQAMAFSRDDKFLVTIGDYSDQSIALWSTYTYQLLLSTCVSEPVHDVAFSPVSHQDLACVGRGAVMFWLLEQQGAAVNLKVHQAPAPDVLGLVELTSLCYGADTLLYSGTNSGQICVWDTETNCCFMTWEADEGEIGVLLCRHDRLVSGSNTKRIRLWAVGSVQELRLKGPDARSSSVLLEHEITLDGTIVSAAFDDSLEMGIVGTTAGTLWYINWLESTSIRLISGHKSKVTEVCFSPDETHCATCGEDGSVRVWALSSTELVVQFQVLNQSCQCLAWKPRPIGLWGAESQHVVAGYSDGTIRVFSVSRTEMELKMHPHNAALTAITYSTDGEMILSGGKDGLVAVSSPRTGMTIHVVADHKGSPITVLQCTRKQYHDFGVEGGELWLATSSDRRVSVWASDWLQDKCELLDWLSFPAPADPEGLDLPPSLAAFCPWEQDVLVYVGFGMQEEALFYNLRKKQVVRRVSLPAFATSLSLSPAAPFMALGF</sequence>
<dbReference type="InterPro" id="IPR011047">
    <property type="entry name" value="Quinoprotein_ADH-like_sf"/>
</dbReference>
<name>A0A093PT41_9PASS</name>